<gene>
    <name evidence="7" type="ORF">EBO15_05620</name>
</gene>
<dbReference type="InterPro" id="IPR036291">
    <property type="entry name" value="NAD(P)-bd_dom_sf"/>
</dbReference>
<dbReference type="Pfam" id="PF14833">
    <property type="entry name" value="NAD_binding_11"/>
    <property type="match status" value="1"/>
</dbReference>
<dbReference type="Gene3D" id="3.40.50.720">
    <property type="entry name" value="NAD(P)-binding Rossmann-like Domain"/>
    <property type="match status" value="1"/>
</dbReference>
<dbReference type="Gene3D" id="1.10.1040.10">
    <property type="entry name" value="N-(1-d-carboxylethyl)-l-norvaline Dehydrogenase, domain 2"/>
    <property type="match status" value="1"/>
</dbReference>
<accession>A0A3M2MB11</accession>
<dbReference type="InterPro" id="IPR002204">
    <property type="entry name" value="3-OH-isobutyrate_DH-rel_CS"/>
</dbReference>
<feature type="active site" evidence="4">
    <location>
        <position position="164"/>
    </location>
</feature>
<keyword evidence="8" id="KW-1185">Reference proteome</keyword>
<dbReference type="InterPro" id="IPR015815">
    <property type="entry name" value="HIBADH-related"/>
</dbReference>
<evidence type="ECO:0000259" key="5">
    <source>
        <dbReference type="Pfam" id="PF03446"/>
    </source>
</evidence>
<dbReference type="PANTHER" id="PTHR43580">
    <property type="entry name" value="OXIDOREDUCTASE GLYR1-RELATED"/>
    <property type="match status" value="1"/>
</dbReference>
<dbReference type="SUPFAM" id="SSF48179">
    <property type="entry name" value="6-phosphogluconate dehydrogenase C-terminal domain-like"/>
    <property type="match status" value="1"/>
</dbReference>
<comment type="similarity">
    <text evidence="1">Belongs to the HIBADH-related family.</text>
</comment>
<evidence type="ECO:0000259" key="6">
    <source>
        <dbReference type="Pfam" id="PF14833"/>
    </source>
</evidence>
<dbReference type="GO" id="GO:0051287">
    <property type="term" value="F:NAD binding"/>
    <property type="evidence" value="ECO:0007669"/>
    <property type="project" value="InterPro"/>
</dbReference>
<dbReference type="InterPro" id="IPR013328">
    <property type="entry name" value="6PGD_dom2"/>
</dbReference>
<evidence type="ECO:0000256" key="3">
    <source>
        <dbReference type="ARBA" id="ARBA00023027"/>
    </source>
</evidence>
<protein>
    <submittedName>
        <fullName evidence="7">NAD(P)-dependent oxidoreductase</fullName>
    </submittedName>
</protein>
<dbReference type="SUPFAM" id="SSF51735">
    <property type="entry name" value="NAD(P)-binding Rossmann-fold domains"/>
    <property type="match status" value="1"/>
</dbReference>
<dbReference type="InterPro" id="IPR006115">
    <property type="entry name" value="6PGDH_NADP-bd"/>
</dbReference>
<dbReference type="GO" id="GO:0016491">
    <property type="term" value="F:oxidoreductase activity"/>
    <property type="evidence" value="ECO:0007669"/>
    <property type="project" value="UniProtKB-KW"/>
</dbReference>
<name>A0A3M2MB11_9ACTN</name>
<dbReference type="GO" id="GO:0016054">
    <property type="term" value="P:organic acid catabolic process"/>
    <property type="evidence" value="ECO:0007669"/>
    <property type="project" value="UniProtKB-ARBA"/>
</dbReference>
<dbReference type="RefSeq" id="WP_122193228.1">
    <property type="nucleotide sequence ID" value="NZ_JBHSKC010000026.1"/>
</dbReference>
<dbReference type="InterPro" id="IPR008927">
    <property type="entry name" value="6-PGluconate_DH-like_C_sf"/>
</dbReference>
<dbReference type="AlphaFoldDB" id="A0A3M2MB11"/>
<dbReference type="OrthoDB" id="3185659at2"/>
<evidence type="ECO:0000256" key="1">
    <source>
        <dbReference type="ARBA" id="ARBA00009080"/>
    </source>
</evidence>
<dbReference type="InterPro" id="IPR051265">
    <property type="entry name" value="HIBADH-related_NP60_sf"/>
</dbReference>
<comment type="caution">
    <text evidence="7">The sequence shown here is derived from an EMBL/GenBank/DDBJ whole genome shotgun (WGS) entry which is preliminary data.</text>
</comment>
<keyword evidence="2" id="KW-0560">Oxidoreductase</keyword>
<evidence type="ECO:0000313" key="7">
    <source>
        <dbReference type="EMBL" id="RMI46817.1"/>
    </source>
</evidence>
<dbReference type="GO" id="GO:0050661">
    <property type="term" value="F:NADP binding"/>
    <property type="evidence" value="ECO:0007669"/>
    <property type="project" value="InterPro"/>
</dbReference>
<proteinExistence type="inferred from homology"/>
<dbReference type="InterPro" id="IPR029154">
    <property type="entry name" value="HIBADH-like_NADP-bd"/>
</dbReference>
<dbReference type="PANTHER" id="PTHR43580:SF2">
    <property type="entry name" value="CYTOKINE-LIKE NUCLEAR FACTOR N-PAC"/>
    <property type="match status" value="1"/>
</dbReference>
<keyword evidence="3" id="KW-0520">NAD</keyword>
<dbReference type="PROSITE" id="PS00895">
    <property type="entry name" value="3_HYDROXYISOBUT_DH"/>
    <property type="match status" value="1"/>
</dbReference>
<dbReference type="Proteomes" id="UP000282674">
    <property type="component" value="Unassembled WGS sequence"/>
</dbReference>
<evidence type="ECO:0000256" key="4">
    <source>
        <dbReference type="PIRSR" id="PIRSR000103-1"/>
    </source>
</evidence>
<reference evidence="7 8" key="1">
    <citation type="submission" date="2018-10" db="EMBL/GenBank/DDBJ databases">
        <title>Isolation from soil.</title>
        <authorList>
            <person name="Hu J."/>
        </authorList>
    </citation>
    <scope>NUCLEOTIDE SEQUENCE [LARGE SCALE GENOMIC DNA]</scope>
    <source>
        <strain evidence="7 8">NEAU-Ht49</strain>
    </source>
</reference>
<feature type="domain" description="6-phosphogluconate dehydrogenase NADP-binding" evidence="5">
    <location>
        <begin position="3"/>
        <end position="150"/>
    </location>
</feature>
<sequence length="273" mass="27271">MTRIAFLGLGRMGAPMAGRLLAAGHELTVWNRTPERAAPLAERGAVIAATPAEAVAGSDLVITMFTDAEAVHDVLGRAGIASGTLVAEMSTIGPDAVRALRALLPDGVALVDAPVLGSVPHAEAGELVIVAGGTDADVERAAKVLGVLGTVRHVGPSGQGAAAKLVVNAGLVAAFGALAESVELAARLGLDRDTSLDLLGRALPQAGRTLARRPDAPVTFTAGLADKDLGLVLSVLGPDAPVLSAARVHTAAAVARGLGGADITTLVPGEEIF</sequence>
<feature type="domain" description="3-hydroxyisobutyrate dehydrogenase-like NAD-binding" evidence="6">
    <location>
        <begin position="158"/>
        <end position="267"/>
    </location>
</feature>
<dbReference type="PIRSF" id="PIRSF000103">
    <property type="entry name" value="HIBADH"/>
    <property type="match status" value="1"/>
</dbReference>
<dbReference type="Pfam" id="PF03446">
    <property type="entry name" value="NAD_binding_2"/>
    <property type="match status" value="1"/>
</dbReference>
<organism evidence="7 8">
    <name type="scientific">Actinomadura harenae</name>
    <dbReference type="NCBI Taxonomy" id="2483351"/>
    <lineage>
        <taxon>Bacteria</taxon>
        <taxon>Bacillati</taxon>
        <taxon>Actinomycetota</taxon>
        <taxon>Actinomycetes</taxon>
        <taxon>Streptosporangiales</taxon>
        <taxon>Thermomonosporaceae</taxon>
        <taxon>Actinomadura</taxon>
    </lineage>
</organism>
<evidence type="ECO:0000313" key="8">
    <source>
        <dbReference type="Proteomes" id="UP000282674"/>
    </source>
</evidence>
<dbReference type="EMBL" id="RFFG01000007">
    <property type="protein sequence ID" value="RMI46817.1"/>
    <property type="molecule type" value="Genomic_DNA"/>
</dbReference>
<evidence type="ECO:0000256" key="2">
    <source>
        <dbReference type="ARBA" id="ARBA00023002"/>
    </source>
</evidence>